<evidence type="ECO:0000313" key="9">
    <source>
        <dbReference type="Proteomes" id="UP000559117"/>
    </source>
</evidence>
<evidence type="ECO:0000259" key="7">
    <source>
        <dbReference type="SMART" id="SM01007"/>
    </source>
</evidence>
<comment type="pathway">
    <text evidence="6">Carbohydrate degradation; L-rhamnose degradation; glycerone phosphate from L-rhamnose: step 3/3.</text>
</comment>
<keyword evidence="3 6" id="KW-0862">Zinc</keyword>
<dbReference type="GO" id="GO:0046872">
    <property type="term" value="F:metal ion binding"/>
    <property type="evidence" value="ECO:0007669"/>
    <property type="project" value="UniProtKB-KW"/>
</dbReference>
<dbReference type="EMBL" id="JACHFH010000014">
    <property type="protein sequence ID" value="MBB5336199.1"/>
    <property type="molecule type" value="Genomic_DNA"/>
</dbReference>
<comment type="function">
    <text evidence="6">Catalyzes the reversible cleavage of L-rhamnulose-1-phosphate to dihydroxyacetone phosphate (DHAP) and L-lactaldehyde.</text>
</comment>
<feature type="domain" description="Class II aldolase/adducin N-terminal" evidence="7">
    <location>
        <begin position="10"/>
        <end position="238"/>
    </location>
</feature>
<feature type="binding site" evidence="6">
    <location>
        <position position="142"/>
    </location>
    <ligand>
        <name>Zn(2+)</name>
        <dbReference type="ChEBI" id="CHEBI:29105"/>
    </ligand>
</feature>
<keyword evidence="4 6" id="KW-0456">Lyase</keyword>
<name>A0A840UGR1_9FIRM</name>
<dbReference type="InterPro" id="IPR001303">
    <property type="entry name" value="Aldolase_II/adducin_N"/>
</dbReference>
<keyword evidence="1 6" id="KW-0963">Cytoplasm</keyword>
<comment type="cofactor">
    <cofactor evidence="6">
        <name>Zn(2+)</name>
        <dbReference type="ChEBI" id="CHEBI:29105"/>
    </cofactor>
    <text evidence="6">Binds 1 zinc ion per subunit.</text>
</comment>
<dbReference type="AlphaFoldDB" id="A0A840UGR1"/>
<dbReference type="SUPFAM" id="SSF53639">
    <property type="entry name" value="AraD/HMP-PK domain-like"/>
    <property type="match status" value="1"/>
</dbReference>
<keyword evidence="2 6" id="KW-0479">Metal-binding</keyword>
<evidence type="ECO:0000256" key="2">
    <source>
        <dbReference type="ARBA" id="ARBA00022723"/>
    </source>
</evidence>
<feature type="active site" evidence="6">
    <location>
        <position position="116"/>
    </location>
</feature>
<reference evidence="8 9" key="1">
    <citation type="submission" date="2020-08" db="EMBL/GenBank/DDBJ databases">
        <title>Genomic Encyclopedia of Type Strains, Phase IV (KMG-IV): sequencing the most valuable type-strain genomes for metagenomic binning, comparative biology and taxonomic classification.</title>
        <authorList>
            <person name="Goeker M."/>
        </authorList>
    </citation>
    <scope>NUCLEOTIDE SEQUENCE [LARGE SCALE GENOMIC DNA]</scope>
    <source>
        <strain evidence="8 9">DSM 24661</strain>
    </source>
</reference>
<dbReference type="SMART" id="SM01007">
    <property type="entry name" value="Aldolase_II"/>
    <property type="match status" value="1"/>
</dbReference>
<dbReference type="NCBIfam" id="NF002963">
    <property type="entry name" value="PRK03634.1"/>
    <property type="match status" value="1"/>
</dbReference>
<dbReference type="GO" id="GO:0019301">
    <property type="term" value="P:rhamnose catabolic process"/>
    <property type="evidence" value="ECO:0007669"/>
    <property type="project" value="UniProtKB-UniRule"/>
</dbReference>
<dbReference type="UniPathway" id="UPA00541">
    <property type="reaction ID" value="UER00603"/>
</dbReference>
<evidence type="ECO:0000256" key="1">
    <source>
        <dbReference type="ARBA" id="ARBA00022490"/>
    </source>
</evidence>
<comment type="similarity">
    <text evidence="6">Belongs to the aldolase class II family. RhaD subfamily.</text>
</comment>
<comment type="caution">
    <text evidence="8">The sequence shown here is derived from an EMBL/GenBank/DDBJ whole genome shotgun (WGS) entry which is preliminary data.</text>
</comment>
<keyword evidence="5 6" id="KW-0684">Rhamnose metabolism</keyword>
<protein>
    <recommendedName>
        <fullName evidence="6">Rhamnulose-1-phosphate aldolase</fullName>
        <ecNumber evidence="6">4.1.2.19</ecNumber>
    </recommendedName>
</protein>
<sequence length="273" mass="30462">MAITDKEFMQGYIRLTDDAFKKGWHERNGGNFSYRIKKQELEEILPSLKPAVEWQVIGAAVPNLAGEYFVVSGSGKYMRNVILAPEDNIAVIKIDEKGENYSIVWGLEHGGRPTSELPTHLMNHAIKKEITNGKNRVIYHAHPINAIALTFILPLTAKAFTHELWEMMTEVPVIFPEGIGVVPWMVPGGKAIADATGELMKKYNAVIWAHHGVFCAGQDFDEAFGFMDTVEKAAEIAVKVISMGGKKQTISDKGFRDLGREFNIALNEEFLDK</sequence>
<gene>
    <name evidence="6" type="primary">rhaD</name>
    <name evidence="8" type="ORF">HNR32_001347</name>
</gene>
<dbReference type="Proteomes" id="UP000559117">
    <property type="component" value="Unassembled WGS sequence"/>
</dbReference>
<dbReference type="HAMAP" id="MF_00770">
    <property type="entry name" value="RhaD"/>
    <property type="match status" value="1"/>
</dbReference>
<keyword evidence="9" id="KW-1185">Reference proteome</keyword>
<evidence type="ECO:0000256" key="4">
    <source>
        <dbReference type="ARBA" id="ARBA00023239"/>
    </source>
</evidence>
<dbReference type="GO" id="GO:0005829">
    <property type="term" value="C:cytosol"/>
    <property type="evidence" value="ECO:0007669"/>
    <property type="project" value="TreeGrafter"/>
</dbReference>
<dbReference type="Gene3D" id="3.40.225.10">
    <property type="entry name" value="Class II aldolase/adducin N-terminal domain"/>
    <property type="match status" value="1"/>
</dbReference>
<evidence type="ECO:0000256" key="6">
    <source>
        <dbReference type="HAMAP-Rule" id="MF_00770"/>
    </source>
</evidence>
<evidence type="ECO:0000256" key="3">
    <source>
        <dbReference type="ARBA" id="ARBA00022833"/>
    </source>
</evidence>
<evidence type="ECO:0000313" key="8">
    <source>
        <dbReference type="EMBL" id="MBB5336199.1"/>
    </source>
</evidence>
<dbReference type="InterPro" id="IPR050197">
    <property type="entry name" value="Aldolase_class_II_sugar_metab"/>
</dbReference>
<dbReference type="InterPro" id="IPR036409">
    <property type="entry name" value="Aldolase_II/adducin_N_sf"/>
</dbReference>
<dbReference type="RefSeq" id="WP_183860925.1">
    <property type="nucleotide sequence ID" value="NZ_JACHFH010000014.1"/>
</dbReference>
<dbReference type="GO" id="GO:0008994">
    <property type="term" value="F:rhamnulose-1-phosphate aldolase activity"/>
    <property type="evidence" value="ECO:0007669"/>
    <property type="project" value="UniProtKB-UniRule"/>
</dbReference>
<comment type="catalytic activity">
    <reaction evidence="6">
        <text>L-rhamnulose 1-phosphate = (S)-lactaldehyde + dihydroxyacetone phosphate</text>
        <dbReference type="Rhea" id="RHEA:19689"/>
        <dbReference type="ChEBI" id="CHEBI:18041"/>
        <dbReference type="ChEBI" id="CHEBI:57642"/>
        <dbReference type="ChEBI" id="CHEBI:58313"/>
        <dbReference type="EC" id="4.1.2.19"/>
    </reaction>
</comment>
<evidence type="ECO:0000256" key="5">
    <source>
        <dbReference type="ARBA" id="ARBA00023308"/>
    </source>
</evidence>
<feature type="binding site" evidence="6">
    <location>
        <position position="140"/>
    </location>
    <ligand>
        <name>Zn(2+)</name>
        <dbReference type="ChEBI" id="CHEBI:29105"/>
    </ligand>
</feature>
<accession>A0A840UGR1</accession>
<dbReference type="PANTHER" id="PTHR22789">
    <property type="entry name" value="FUCULOSE PHOSPHATE ALDOLASE"/>
    <property type="match status" value="1"/>
</dbReference>
<proteinExistence type="inferred from homology"/>
<comment type="subcellular location">
    <subcellularLocation>
        <location evidence="6">Cytoplasm</location>
    </subcellularLocation>
</comment>
<dbReference type="InterPro" id="IPR013447">
    <property type="entry name" value="Rhamnulose-1-P_Aldolase"/>
</dbReference>
<dbReference type="GO" id="GO:0019323">
    <property type="term" value="P:pentose catabolic process"/>
    <property type="evidence" value="ECO:0007669"/>
    <property type="project" value="TreeGrafter"/>
</dbReference>
<dbReference type="Pfam" id="PF00596">
    <property type="entry name" value="Aldolase_II"/>
    <property type="match status" value="1"/>
</dbReference>
<feature type="binding site" evidence="6">
    <location>
        <position position="211"/>
    </location>
    <ligand>
        <name>Zn(2+)</name>
        <dbReference type="ChEBI" id="CHEBI:29105"/>
    </ligand>
</feature>
<dbReference type="PANTHER" id="PTHR22789:SF16">
    <property type="entry name" value="RHAMNULOSE-1-PHOSPHATE ALDOLASE"/>
    <property type="match status" value="1"/>
</dbReference>
<organism evidence="8 9">
    <name type="scientific">Pectinatus brassicae</name>
    <dbReference type="NCBI Taxonomy" id="862415"/>
    <lineage>
        <taxon>Bacteria</taxon>
        <taxon>Bacillati</taxon>
        <taxon>Bacillota</taxon>
        <taxon>Negativicutes</taxon>
        <taxon>Selenomonadales</taxon>
        <taxon>Selenomonadaceae</taxon>
        <taxon>Pectinatus</taxon>
    </lineage>
</organism>
<dbReference type="EC" id="4.1.2.19" evidence="6"/>